<protein>
    <submittedName>
        <fullName evidence="2">Uncharacterized protein</fullName>
    </submittedName>
</protein>
<feature type="non-terminal residue" evidence="2">
    <location>
        <position position="1"/>
    </location>
</feature>
<organism evidence="2 3">
    <name type="scientific">Paspalum notatum var. saurae</name>
    <dbReference type="NCBI Taxonomy" id="547442"/>
    <lineage>
        <taxon>Eukaryota</taxon>
        <taxon>Viridiplantae</taxon>
        <taxon>Streptophyta</taxon>
        <taxon>Embryophyta</taxon>
        <taxon>Tracheophyta</taxon>
        <taxon>Spermatophyta</taxon>
        <taxon>Magnoliopsida</taxon>
        <taxon>Liliopsida</taxon>
        <taxon>Poales</taxon>
        <taxon>Poaceae</taxon>
        <taxon>PACMAD clade</taxon>
        <taxon>Panicoideae</taxon>
        <taxon>Andropogonodae</taxon>
        <taxon>Paspaleae</taxon>
        <taxon>Paspalinae</taxon>
        <taxon>Paspalum</taxon>
    </lineage>
</organism>
<accession>A0AAQ3WMU8</accession>
<proteinExistence type="predicted"/>
<evidence type="ECO:0000313" key="3">
    <source>
        <dbReference type="Proteomes" id="UP001341281"/>
    </source>
</evidence>
<sequence>DDAHEGACSPPRRRRRLLLGPSSLPAVRSSFALRAGLASASQRRGRKRRRCDTISCPRRSRRLSPSLRPRSFPAVRAFSLRVAIATPSRRRRRKLRVDDGRHRVSTPRRRRSHNSLLPGVRRFPGLRSFALRFVLGTCCASGARRRWKPAEADMGNYISKRLGKNNTSDRGLEVHRERLHGSPEVVDLTVETDLELEKVDVVGRGTGYCRVPAHGSSRSREKGALFYKEFLQWTKKREGGLQESAFEDLSQLFTPLSDKDEREVNALLCDSGHSDKIIVTHDASNIEITKEKLQCLRPCGWLNDEVINLYIELLKERAEREPKK</sequence>
<feature type="non-terminal residue" evidence="2">
    <location>
        <position position="324"/>
    </location>
</feature>
<feature type="region of interest" description="Disordered" evidence="1">
    <location>
        <begin position="91"/>
        <end position="116"/>
    </location>
</feature>
<evidence type="ECO:0000313" key="2">
    <source>
        <dbReference type="EMBL" id="WVZ67041.1"/>
    </source>
</evidence>
<dbReference type="Proteomes" id="UP001341281">
    <property type="component" value="Chromosome 03"/>
</dbReference>
<feature type="compositionally biased region" description="Basic residues" evidence="1">
    <location>
        <begin position="103"/>
        <end position="113"/>
    </location>
</feature>
<keyword evidence="3" id="KW-1185">Reference proteome</keyword>
<dbReference type="Gene3D" id="3.40.395.10">
    <property type="entry name" value="Adenoviral Proteinase, Chain A"/>
    <property type="match status" value="1"/>
</dbReference>
<name>A0AAQ3WMU8_PASNO</name>
<evidence type="ECO:0000256" key="1">
    <source>
        <dbReference type="SAM" id="MobiDB-lite"/>
    </source>
</evidence>
<dbReference type="AlphaFoldDB" id="A0AAQ3WMU8"/>
<dbReference type="EMBL" id="CP144747">
    <property type="protein sequence ID" value="WVZ67041.1"/>
    <property type="molecule type" value="Genomic_DNA"/>
</dbReference>
<gene>
    <name evidence="2" type="ORF">U9M48_016180</name>
</gene>
<dbReference type="SUPFAM" id="SSF54001">
    <property type="entry name" value="Cysteine proteinases"/>
    <property type="match status" value="1"/>
</dbReference>
<reference evidence="2 3" key="1">
    <citation type="submission" date="2024-02" db="EMBL/GenBank/DDBJ databases">
        <title>High-quality chromosome-scale genome assembly of Pensacola bahiagrass (Paspalum notatum Flugge var. saurae).</title>
        <authorList>
            <person name="Vega J.M."/>
            <person name="Podio M."/>
            <person name="Orjuela J."/>
            <person name="Siena L.A."/>
            <person name="Pessino S.C."/>
            <person name="Combes M.C."/>
            <person name="Mariac C."/>
            <person name="Albertini E."/>
            <person name="Pupilli F."/>
            <person name="Ortiz J.P.A."/>
            <person name="Leblanc O."/>
        </authorList>
    </citation>
    <scope>NUCLEOTIDE SEQUENCE [LARGE SCALE GENOMIC DNA]</scope>
    <source>
        <strain evidence="2">R1</strain>
        <tissue evidence="2">Leaf</tissue>
    </source>
</reference>
<dbReference type="InterPro" id="IPR038765">
    <property type="entry name" value="Papain-like_cys_pep_sf"/>
</dbReference>